<dbReference type="AlphaFoldDB" id="A0A9W7B9M6"/>
<organism evidence="3 4">
    <name type="scientific">Triparma strigata</name>
    <dbReference type="NCBI Taxonomy" id="1606541"/>
    <lineage>
        <taxon>Eukaryota</taxon>
        <taxon>Sar</taxon>
        <taxon>Stramenopiles</taxon>
        <taxon>Ochrophyta</taxon>
        <taxon>Bolidophyceae</taxon>
        <taxon>Parmales</taxon>
        <taxon>Triparmaceae</taxon>
        <taxon>Triparma</taxon>
    </lineage>
</organism>
<keyword evidence="4" id="KW-1185">Reference proteome</keyword>
<sequence>MKLLSFASLLSIALNCANADTAILTPYGVRTGPVSTSSSDSPTYEFFPSPPSAPPSIVGFGGSAQVKNGDDKVHLKPCVGVEVGDNIFIENELFRIDAISQQHNTDVSNPRCFATMSKKWRDRANSGEGSRSVDLPYDVVAIAGDGLEFAHKGGDNCSPLEGRSHCEVAGRLDVRKVVGEFGDGNMSYADIYLTGGEGEVAAVVTFGEGLSLFRGNTSVTTDEGDIVLESGRGTRSAAIVRAKMLEGSGTTSPSLKVTSKSFQIFAMNDTEVFRIDENSDVFVSADTVLHIDTPSVEFGNSTLFFEETGIVADHLLLDVEDLVLHGKNSLTHTSMMDRVFFNVSNGKDGKGGGKTTKLDHEGFLLTSNALLNVSATDGVAIYSNSSVSVKSRVGIEVGGRGGAVDIGGGVLKVANDELVAGGLFVNSSSTVLSGTKKRPLLVDAEQLRVTMDNEGGAVFSNVQSSSNNGRVHIATGRRVGKTTSPLVELVQGGGGDVVLSLVSDNTFASASALVTFGTPSTAKPVSGSLEFHYGGEGGEVGGSGQHFSVNIDGKERTKVTADGYFGVGDFLSLGQLRAPIHVRNSEFVPKIKSDTKSTGLLLEGFQNTVALSGQSQGRHVNGVVFGSSPAHYHSGSSDYWIFSQRGPQEARFGKNSFVIGHSDDSVDVQGDGLDQLKEFEVAISLGENGGVCIGCEQAMGTSKLVVGGGVDASEYLLYSDQKFMKKAESVAAEKSELRKALVGMDVRVCEWDVGASTEGKGMPKGKEYCLVAQEVGAVDRLLVKAGAGSEKLIKLNGVVLSLVGAVGHIDGQLVATAGGVKDLEGRVNALEEEMGEVIIEGKEAEAKTKEVEERVKGTEAGGAELIKLLEGLRGELEVGKVEYAGTKGLVEGLGNQIEGFVDLIAVQTARIKELEKKVEQQEDPEKAKKTKEEIGLAEDEEFFLSEVHRLQTEFVKEQLTPVTDETLKSQRKKWRVEAYVSMERRREDKKFFASKL</sequence>
<reference evidence="4" key="1">
    <citation type="journal article" date="2023" name="Commun. Biol.">
        <title>Genome analysis of Parmales, the sister group of diatoms, reveals the evolutionary specialization of diatoms from phago-mixotrophs to photoautotrophs.</title>
        <authorList>
            <person name="Ban H."/>
            <person name="Sato S."/>
            <person name="Yoshikawa S."/>
            <person name="Yamada K."/>
            <person name="Nakamura Y."/>
            <person name="Ichinomiya M."/>
            <person name="Sato N."/>
            <person name="Blanc-Mathieu R."/>
            <person name="Endo H."/>
            <person name="Kuwata A."/>
            <person name="Ogata H."/>
        </authorList>
    </citation>
    <scope>NUCLEOTIDE SEQUENCE [LARGE SCALE GENOMIC DNA]</scope>
    <source>
        <strain evidence="4">NIES 3701</strain>
    </source>
</reference>
<dbReference type="EMBL" id="BRXY01000284">
    <property type="protein sequence ID" value="GMH83707.1"/>
    <property type="molecule type" value="Genomic_DNA"/>
</dbReference>
<evidence type="ECO:0000313" key="3">
    <source>
        <dbReference type="EMBL" id="GMH83707.1"/>
    </source>
</evidence>
<protein>
    <submittedName>
        <fullName evidence="3">Uncharacterized protein</fullName>
    </submittedName>
</protein>
<keyword evidence="1" id="KW-0175">Coiled coil</keyword>
<dbReference type="Proteomes" id="UP001165085">
    <property type="component" value="Unassembled WGS sequence"/>
</dbReference>
<proteinExistence type="predicted"/>
<dbReference type="OrthoDB" id="10367997at2759"/>
<comment type="caution">
    <text evidence="3">The sequence shown here is derived from an EMBL/GenBank/DDBJ whole genome shotgun (WGS) entry which is preliminary data.</text>
</comment>
<name>A0A9W7B9M6_9STRA</name>
<feature type="coiled-coil region" evidence="1">
    <location>
        <begin position="820"/>
        <end position="847"/>
    </location>
</feature>
<evidence type="ECO:0000256" key="2">
    <source>
        <dbReference type="SAM" id="SignalP"/>
    </source>
</evidence>
<evidence type="ECO:0000313" key="4">
    <source>
        <dbReference type="Proteomes" id="UP001165085"/>
    </source>
</evidence>
<gene>
    <name evidence="3" type="ORF">TrST_g5866</name>
</gene>
<evidence type="ECO:0000256" key="1">
    <source>
        <dbReference type="SAM" id="Coils"/>
    </source>
</evidence>
<keyword evidence="2" id="KW-0732">Signal</keyword>
<feature type="signal peptide" evidence="2">
    <location>
        <begin position="1"/>
        <end position="19"/>
    </location>
</feature>
<accession>A0A9W7B9M6</accession>
<feature type="chain" id="PRO_5040907911" evidence="2">
    <location>
        <begin position="20"/>
        <end position="996"/>
    </location>
</feature>